<protein>
    <recommendedName>
        <fullName evidence="4">Fungal N-terminal domain-containing protein</fullName>
    </recommendedName>
</protein>
<dbReference type="AlphaFoldDB" id="A0A6A5XJN8"/>
<reference evidence="2" key="1">
    <citation type="journal article" date="2020" name="Stud. Mycol.">
        <title>101 Dothideomycetes genomes: a test case for predicting lifestyles and emergence of pathogens.</title>
        <authorList>
            <person name="Haridas S."/>
            <person name="Albert R."/>
            <person name="Binder M."/>
            <person name="Bloem J."/>
            <person name="Labutti K."/>
            <person name="Salamov A."/>
            <person name="Andreopoulos B."/>
            <person name="Baker S."/>
            <person name="Barry K."/>
            <person name="Bills G."/>
            <person name="Bluhm B."/>
            <person name="Cannon C."/>
            <person name="Castanera R."/>
            <person name="Culley D."/>
            <person name="Daum C."/>
            <person name="Ezra D."/>
            <person name="Gonzalez J."/>
            <person name="Henrissat B."/>
            <person name="Kuo A."/>
            <person name="Liang C."/>
            <person name="Lipzen A."/>
            <person name="Lutzoni F."/>
            <person name="Magnuson J."/>
            <person name="Mondo S."/>
            <person name="Nolan M."/>
            <person name="Ohm R."/>
            <person name="Pangilinan J."/>
            <person name="Park H.-J."/>
            <person name="Ramirez L."/>
            <person name="Alfaro M."/>
            <person name="Sun H."/>
            <person name="Tritt A."/>
            <person name="Yoshinaga Y."/>
            <person name="Zwiers L.-H."/>
            <person name="Turgeon B."/>
            <person name="Goodwin S."/>
            <person name="Spatafora J."/>
            <person name="Crous P."/>
            <person name="Grigoriev I."/>
        </authorList>
    </citation>
    <scope>NUCLEOTIDE SEQUENCE</scope>
    <source>
        <strain evidence="2">CBS 175.79</strain>
    </source>
</reference>
<accession>A0A6A5XJN8</accession>
<sequence>MAEVLTLLSAIQATTQLLEQAFRVLGRLQKAHQRQKGLLEVLNRHETELKSVKTIIGILDDEEELHTATVTEEILRLQDVQSKLSKLLDDLDPKPKSKVVQFARQLTQGSSDEKKLCSLMNELGHVKTALLIRIEVANVGVMKGVQKQLVANAEVIQRIDTFLREEFGDFSGLRIARLLKGRRPSNDGTVPLTAADLKLLSDNDGRNADCAIDDSASEDQTLVDDSETRKDPTQPMIERIILRNIARHQAIQINAALGEDVWKDVDRLVVKDNVAEDQSVQINYGMTIATCQWLFEQRKGITTPAPQCATEYRRELRGGRN</sequence>
<organism evidence="2 3">
    <name type="scientific">Aaosphaeria arxii CBS 175.79</name>
    <dbReference type="NCBI Taxonomy" id="1450172"/>
    <lineage>
        <taxon>Eukaryota</taxon>
        <taxon>Fungi</taxon>
        <taxon>Dikarya</taxon>
        <taxon>Ascomycota</taxon>
        <taxon>Pezizomycotina</taxon>
        <taxon>Dothideomycetes</taxon>
        <taxon>Pleosporomycetidae</taxon>
        <taxon>Pleosporales</taxon>
        <taxon>Pleosporales incertae sedis</taxon>
        <taxon>Aaosphaeria</taxon>
    </lineage>
</organism>
<evidence type="ECO:0000313" key="3">
    <source>
        <dbReference type="Proteomes" id="UP000799778"/>
    </source>
</evidence>
<dbReference type="RefSeq" id="XP_033381366.1">
    <property type="nucleotide sequence ID" value="XM_033530084.1"/>
</dbReference>
<evidence type="ECO:0008006" key="4">
    <source>
        <dbReference type="Google" id="ProtNLM"/>
    </source>
</evidence>
<dbReference type="Proteomes" id="UP000799778">
    <property type="component" value="Unassembled WGS sequence"/>
</dbReference>
<evidence type="ECO:0000256" key="1">
    <source>
        <dbReference type="SAM" id="MobiDB-lite"/>
    </source>
</evidence>
<dbReference type="EMBL" id="ML978072">
    <property type="protein sequence ID" value="KAF2013027.1"/>
    <property type="molecule type" value="Genomic_DNA"/>
</dbReference>
<name>A0A6A5XJN8_9PLEO</name>
<dbReference type="GeneID" id="54287481"/>
<proteinExistence type="predicted"/>
<feature type="compositionally biased region" description="Acidic residues" evidence="1">
    <location>
        <begin position="211"/>
        <end position="225"/>
    </location>
</feature>
<feature type="region of interest" description="Disordered" evidence="1">
    <location>
        <begin position="210"/>
        <end position="230"/>
    </location>
</feature>
<gene>
    <name evidence="2" type="ORF">BU24DRAFT_435314</name>
</gene>
<evidence type="ECO:0000313" key="2">
    <source>
        <dbReference type="EMBL" id="KAF2013027.1"/>
    </source>
</evidence>
<keyword evidence="3" id="KW-1185">Reference proteome</keyword>
<dbReference type="OrthoDB" id="3559235at2759"/>